<accession>A0A177EE98</accession>
<evidence type="ECO:0000256" key="1">
    <source>
        <dbReference type="SAM" id="Phobius"/>
    </source>
</evidence>
<feature type="transmembrane region" description="Helical" evidence="1">
    <location>
        <begin position="54"/>
        <end position="79"/>
    </location>
</feature>
<dbReference type="EMBL" id="LTDL01000041">
    <property type="protein sequence ID" value="OAG29319.1"/>
    <property type="molecule type" value="Genomic_DNA"/>
</dbReference>
<feature type="transmembrane region" description="Helical" evidence="1">
    <location>
        <begin position="99"/>
        <end position="116"/>
    </location>
</feature>
<name>A0A177EE98_9MICR</name>
<evidence type="ECO:0000313" key="2">
    <source>
        <dbReference type="EMBL" id="OAG29319.1"/>
    </source>
</evidence>
<sequence>MNVWCKILDRVTATESNLSIGRIHARQKKTGAISRARGEFARYWQPKSGSGYKLLALLHACPLVFIGAVVCSSVAQLGAMLCLMTGGSLGSFFFLTNEPKLIICANFSLIFSIALFHRKYRGEHTQSLFATAVKDTAILQLASLCAAILLQLTAKHTQQTNTPLLIEEGILLSCFSLVYLRYSNYQAVEKVFCFSLLGYTLSLCFNFGVLPHFAPDTSRAC</sequence>
<feature type="transmembrane region" description="Helical" evidence="1">
    <location>
        <begin position="192"/>
        <end position="214"/>
    </location>
</feature>
<dbReference type="GeneID" id="93647742"/>
<protein>
    <submittedName>
        <fullName evidence="2">Uncharacterized protein</fullName>
    </submittedName>
</protein>
<gene>
    <name evidence="2" type="ORF">NEDG_01392</name>
</gene>
<keyword evidence="1" id="KW-1133">Transmembrane helix</keyword>
<keyword evidence="1" id="KW-0472">Membrane</keyword>
<dbReference type="RefSeq" id="XP_067543998.1">
    <property type="nucleotide sequence ID" value="XM_067688810.1"/>
</dbReference>
<reference evidence="2 3" key="1">
    <citation type="submission" date="2016-02" db="EMBL/GenBank/DDBJ databases">
        <title>Discovery of a natural microsporidian pathogen with a broad tissue tropism in Caenorhabditis elegans.</title>
        <authorList>
            <person name="Luallen R.J."/>
            <person name="Reinke A.W."/>
            <person name="Tong L."/>
            <person name="Botts M.R."/>
            <person name="Felix M.-A."/>
            <person name="Troemel E.R."/>
        </authorList>
    </citation>
    <scope>NUCLEOTIDE SEQUENCE [LARGE SCALE GENOMIC DNA]</scope>
    <source>
        <strain evidence="2 3">JUm2807</strain>
    </source>
</reference>
<keyword evidence="1" id="KW-0812">Transmembrane</keyword>
<evidence type="ECO:0000313" key="3">
    <source>
        <dbReference type="Proteomes" id="UP000185944"/>
    </source>
</evidence>
<dbReference type="VEuPathDB" id="MicrosporidiaDB:NEDG_01392"/>
<proteinExistence type="predicted"/>
<organism evidence="2 3">
    <name type="scientific">Nematocida displodere</name>
    <dbReference type="NCBI Taxonomy" id="1805483"/>
    <lineage>
        <taxon>Eukaryota</taxon>
        <taxon>Fungi</taxon>
        <taxon>Fungi incertae sedis</taxon>
        <taxon>Microsporidia</taxon>
        <taxon>Nematocida</taxon>
    </lineage>
</organism>
<dbReference type="Proteomes" id="UP000185944">
    <property type="component" value="Unassembled WGS sequence"/>
</dbReference>
<dbReference type="AlphaFoldDB" id="A0A177EE98"/>
<keyword evidence="3" id="KW-1185">Reference proteome</keyword>
<comment type="caution">
    <text evidence="2">The sequence shown here is derived from an EMBL/GenBank/DDBJ whole genome shotgun (WGS) entry which is preliminary data.</text>
</comment>